<feature type="region of interest" description="Disordered" evidence="6">
    <location>
        <begin position="128"/>
        <end position="154"/>
    </location>
</feature>
<dbReference type="PANTHER" id="PTHR31072">
    <property type="entry name" value="TRANSCRIPTION FACTOR TCP4-RELATED"/>
    <property type="match status" value="1"/>
</dbReference>
<dbReference type="AlphaFoldDB" id="A0A5P1EI20"/>
<evidence type="ECO:0000256" key="2">
    <source>
        <dbReference type="ARBA" id="ARBA00023015"/>
    </source>
</evidence>
<name>A0A5P1EI20_ASPOF</name>
<dbReference type="GO" id="GO:2000032">
    <property type="term" value="P:regulation of secondary shoot formation"/>
    <property type="evidence" value="ECO:0007669"/>
    <property type="project" value="TreeGrafter"/>
</dbReference>
<dbReference type="PANTHER" id="PTHR31072:SF226">
    <property type="entry name" value="TRANSCRIPTION FACTOR TCP18"/>
    <property type="match status" value="1"/>
</dbReference>
<dbReference type="Proteomes" id="UP000243459">
    <property type="component" value="Chromosome 7"/>
</dbReference>
<comment type="subcellular location">
    <subcellularLocation>
        <location evidence="1">Nucleus</location>
    </subcellularLocation>
</comment>
<dbReference type="InterPro" id="IPR017888">
    <property type="entry name" value="CYC/TB1_R_domain"/>
</dbReference>
<accession>A0A5P1EI20</accession>
<dbReference type="GO" id="GO:0003700">
    <property type="term" value="F:DNA-binding transcription factor activity"/>
    <property type="evidence" value="ECO:0007669"/>
    <property type="project" value="InterPro"/>
</dbReference>
<evidence type="ECO:0000256" key="1">
    <source>
        <dbReference type="ARBA" id="ARBA00004123"/>
    </source>
</evidence>
<dbReference type="InterPro" id="IPR017887">
    <property type="entry name" value="TF_TCP_subgr"/>
</dbReference>
<dbReference type="GO" id="GO:0043565">
    <property type="term" value="F:sequence-specific DNA binding"/>
    <property type="evidence" value="ECO:0007669"/>
    <property type="project" value="TreeGrafter"/>
</dbReference>
<evidence type="ECO:0000313" key="10">
    <source>
        <dbReference type="Proteomes" id="UP000243459"/>
    </source>
</evidence>
<evidence type="ECO:0000256" key="3">
    <source>
        <dbReference type="ARBA" id="ARBA00023125"/>
    </source>
</evidence>
<feature type="region of interest" description="Disordered" evidence="6">
    <location>
        <begin position="36"/>
        <end position="84"/>
    </location>
</feature>
<dbReference type="PROSITE" id="PS51369">
    <property type="entry name" value="TCP"/>
    <property type="match status" value="1"/>
</dbReference>
<reference evidence="10" key="1">
    <citation type="journal article" date="2017" name="Nat. Commun.">
        <title>The asparagus genome sheds light on the origin and evolution of a young Y chromosome.</title>
        <authorList>
            <person name="Harkess A."/>
            <person name="Zhou J."/>
            <person name="Xu C."/>
            <person name="Bowers J.E."/>
            <person name="Van der Hulst R."/>
            <person name="Ayyampalayam S."/>
            <person name="Mercati F."/>
            <person name="Riccardi P."/>
            <person name="McKain M.R."/>
            <person name="Kakrana A."/>
            <person name="Tang H."/>
            <person name="Ray J."/>
            <person name="Groenendijk J."/>
            <person name="Arikit S."/>
            <person name="Mathioni S.M."/>
            <person name="Nakano M."/>
            <person name="Shan H."/>
            <person name="Telgmann-Rauber A."/>
            <person name="Kanno A."/>
            <person name="Yue Z."/>
            <person name="Chen H."/>
            <person name="Li W."/>
            <person name="Chen Y."/>
            <person name="Xu X."/>
            <person name="Zhang Y."/>
            <person name="Luo S."/>
            <person name="Chen H."/>
            <person name="Gao J."/>
            <person name="Mao Z."/>
            <person name="Pires J.C."/>
            <person name="Luo M."/>
            <person name="Kudrna D."/>
            <person name="Wing R.A."/>
            <person name="Meyers B.C."/>
            <person name="Yi K."/>
            <person name="Kong H."/>
            <person name="Lavrijsen P."/>
            <person name="Sunseri F."/>
            <person name="Falavigna A."/>
            <person name="Ye Y."/>
            <person name="Leebens-Mack J.H."/>
            <person name="Chen G."/>
        </authorList>
    </citation>
    <scope>NUCLEOTIDE SEQUENCE [LARGE SCALE GENOMIC DNA]</scope>
    <source>
        <strain evidence="10">cv. DH0086</strain>
    </source>
</reference>
<keyword evidence="5" id="KW-0539">Nucleus</keyword>
<evidence type="ECO:0000256" key="6">
    <source>
        <dbReference type="SAM" id="MobiDB-lite"/>
    </source>
</evidence>
<feature type="domain" description="R" evidence="8">
    <location>
        <begin position="198"/>
        <end position="215"/>
    </location>
</feature>
<dbReference type="PROSITE" id="PS51370">
    <property type="entry name" value="R"/>
    <property type="match status" value="1"/>
</dbReference>
<feature type="domain" description="TCP" evidence="7">
    <location>
        <begin position="70"/>
        <end position="128"/>
    </location>
</feature>
<dbReference type="EMBL" id="CM007387">
    <property type="protein sequence ID" value="ONK65424.1"/>
    <property type="molecule type" value="Genomic_DNA"/>
</dbReference>
<sequence length="306" mass="34422">MESRPFSALLDFPFSPFALNQGNTLHDLVFPQLGDESNQYSLSKPPTAPPPPSNKVKSMSTANSRKRATRKDRHSKIVTAQGPRDRRMRLNLEVAPQFFHVQDMLGYDKASKTVQWLMEEAKDSIDKLKAATRPKGRSSSGGASSKSTEASTLELEFEDTSTISDYSGKHLASEHKKARPKAKRESSRRAPCQPELARELRDMARARARERTRTKKLGVRDNKWNDLLSINEQESGHDLKSSLHFVAGVVEQCSTSKHHAAQFNNNAGRENELSVSIVDYNSMTFPAELWANQIESIEDGIQNRLW</sequence>
<dbReference type="OrthoDB" id="1896834at2759"/>
<dbReference type="Gramene" id="ONK65424">
    <property type="protein sequence ID" value="ONK65424"/>
    <property type="gene ID" value="A4U43_C07F36950"/>
</dbReference>
<dbReference type="GO" id="GO:0005634">
    <property type="term" value="C:nucleus"/>
    <property type="evidence" value="ECO:0007669"/>
    <property type="project" value="UniProtKB-SubCell"/>
</dbReference>
<evidence type="ECO:0000256" key="5">
    <source>
        <dbReference type="ARBA" id="ARBA00023242"/>
    </source>
</evidence>
<keyword evidence="4" id="KW-0804">Transcription</keyword>
<feature type="compositionally biased region" description="Basic residues" evidence="6">
    <location>
        <begin position="64"/>
        <end position="76"/>
    </location>
</feature>
<evidence type="ECO:0000259" key="8">
    <source>
        <dbReference type="PROSITE" id="PS51370"/>
    </source>
</evidence>
<evidence type="ECO:0000259" key="7">
    <source>
        <dbReference type="PROSITE" id="PS51369"/>
    </source>
</evidence>
<evidence type="ECO:0008006" key="11">
    <source>
        <dbReference type="Google" id="ProtNLM"/>
    </source>
</evidence>
<keyword evidence="2" id="KW-0805">Transcription regulation</keyword>
<protein>
    <recommendedName>
        <fullName evidence="11">TCP domain-containing protein</fullName>
    </recommendedName>
</protein>
<keyword evidence="10" id="KW-1185">Reference proteome</keyword>
<organism evidence="9 10">
    <name type="scientific">Asparagus officinalis</name>
    <name type="common">Garden asparagus</name>
    <dbReference type="NCBI Taxonomy" id="4686"/>
    <lineage>
        <taxon>Eukaryota</taxon>
        <taxon>Viridiplantae</taxon>
        <taxon>Streptophyta</taxon>
        <taxon>Embryophyta</taxon>
        <taxon>Tracheophyta</taxon>
        <taxon>Spermatophyta</taxon>
        <taxon>Magnoliopsida</taxon>
        <taxon>Liliopsida</taxon>
        <taxon>Asparagales</taxon>
        <taxon>Asparagaceae</taxon>
        <taxon>Asparagoideae</taxon>
        <taxon>Asparagus</taxon>
    </lineage>
</organism>
<evidence type="ECO:0000256" key="4">
    <source>
        <dbReference type="ARBA" id="ARBA00023163"/>
    </source>
</evidence>
<dbReference type="Pfam" id="PF03634">
    <property type="entry name" value="TCP"/>
    <property type="match status" value="1"/>
</dbReference>
<feature type="compositionally biased region" description="Low complexity" evidence="6">
    <location>
        <begin position="138"/>
        <end position="152"/>
    </location>
</feature>
<dbReference type="InterPro" id="IPR005333">
    <property type="entry name" value="Transcription_factor_TCP"/>
</dbReference>
<evidence type="ECO:0000313" key="9">
    <source>
        <dbReference type="EMBL" id="ONK65424.1"/>
    </source>
</evidence>
<proteinExistence type="predicted"/>
<keyword evidence="3" id="KW-0238">DNA-binding</keyword>
<feature type="region of interest" description="Disordered" evidence="6">
    <location>
        <begin position="166"/>
        <end position="193"/>
    </location>
</feature>
<gene>
    <name evidence="9" type="ORF">A4U43_C07F36950</name>
</gene>